<reference evidence="6 7" key="1">
    <citation type="submission" date="2020-11" db="EMBL/GenBank/DDBJ databases">
        <title>Kefir isolates.</title>
        <authorList>
            <person name="Marcisauskas S."/>
            <person name="Kim Y."/>
            <person name="Blasche S."/>
        </authorList>
    </citation>
    <scope>NUCLEOTIDE SEQUENCE [LARGE SCALE GENOMIC DNA]</scope>
    <source>
        <strain evidence="6 7">KR</strain>
    </source>
</reference>
<accession>A0A9P6VTU0</accession>
<evidence type="ECO:0000256" key="3">
    <source>
        <dbReference type="ARBA" id="ARBA00022777"/>
    </source>
</evidence>
<dbReference type="Gene3D" id="3.30.470.160">
    <property type="entry name" value="Inositol polyphosphate kinase"/>
    <property type="match status" value="1"/>
</dbReference>
<dbReference type="GO" id="GO:0046854">
    <property type="term" value="P:phosphatidylinositol phosphate biosynthetic process"/>
    <property type="evidence" value="ECO:0007669"/>
    <property type="project" value="TreeGrafter"/>
</dbReference>
<organism evidence="6 7">
    <name type="scientific">Rhodotorula mucilaginosa</name>
    <name type="common">Yeast</name>
    <name type="synonym">Rhodotorula rubra</name>
    <dbReference type="NCBI Taxonomy" id="5537"/>
    <lineage>
        <taxon>Eukaryota</taxon>
        <taxon>Fungi</taxon>
        <taxon>Dikarya</taxon>
        <taxon>Basidiomycota</taxon>
        <taxon>Pucciniomycotina</taxon>
        <taxon>Microbotryomycetes</taxon>
        <taxon>Sporidiobolales</taxon>
        <taxon>Sporidiobolaceae</taxon>
        <taxon>Rhodotorula</taxon>
    </lineage>
</organism>
<dbReference type="InterPro" id="IPR038286">
    <property type="entry name" value="IPK_sf"/>
</dbReference>
<evidence type="ECO:0000313" key="6">
    <source>
        <dbReference type="EMBL" id="KAG0653947.1"/>
    </source>
</evidence>
<gene>
    <name evidence="6" type="ORF">C6P46_002054</name>
</gene>
<dbReference type="GO" id="GO:0005737">
    <property type="term" value="C:cytoplasm"/>
    <property type="evidence" value="ECO:0007669"/>
    <property type="project" value="TreeGrafter"/>
</dbReference>
<evidence type="ECO:0000256" key="2">
    <source>
        <dbReference type="ARBA" id="ARBA00022679"/>
    </source>
</evidence>
<keyword evidence="2 4" id="KW-0808">Transferase</keyword>
<evidence type="ECO:0000256" key="5">
    <source>
        <dbReference type="SAM" id="MobiDB-lite"/>
    </source>
</evidence>
<feature type="compositionally biased region" description="Low complexity" evidence="5">
    <location>
        <begin position="241"/>
        <end position="251"/>
    </location>
</feature>
<feature type="compositionally biased region" description="Low complexity" evidence="5">
    <location>
        <begin position="217"/>
        <end position="230"/>
    </location>
</feature>
<dbReference type="GO" id="GO:0005634">
    <property type="term" value="C:nucleus"/>
    <property type="evidence" value="ECO:0007669"/>
    <property type="project" value="TreeGrafter"/>
</dbReference>
<evidence type="ECO:0000313" key="7">
    <source>
        <dbReference type="Proteomes" id="UP000777482"/>
    </source>
</evidence>
<dbReference type="InterPro" id="IPR005522">
    <property type="entry name" value="IPK"/>
</dbReference>
<keyword evidence="7" id="KW-1185">Reference proteome</keyword>
<evidence type="ECO:0000256" key="4">
    <source>
        <dbReference type="RuleBase" id="RU363090"/>
    </source>
</evidence>
<dbReference type="GO" id="GO:0000824">
    <property type="term" value="F:inositol-1,4,5,6-tetrakisphosphate 3-kinase activity"/>
    <property type="evidence" value="ECO:0007669"/>
    <property type="project" value="TreeGrafter"/>
</dbReference>
<evidence type="ECO:0000256" key="1">
    <source>
        <dbReference type="ARBA" id="ARBA00007374"/>
    </source>
</evidence>
<keyword evidence="3 4" id="KW-0418">Kinase</keyword>
<dbReference type="SUPFAM" id="SSF56104">
    <property type="entry name" value="SAICAR synthase-like"/>
    <property type="match status" value="2"/>
</dbReference>
<dbReference type="OrthoDB" id="338650at2759"/>
<dbReference type="PANTHER" id="PTHR12400:SF108">
    <property type="entry name" value="KINASE"/>
    <property type="match status" value="1"/>
</dbReference>
<feature type="compositionally biased region" description="Acidic residues" evidence="5">
    <location>
        <begin position="319"/>
        <end position="331"/>
    </location>
</feature>
<feature type="region of interest" description="Disordered" evidence="5">
    <location>
        <begin position="217"/>
        <end position="251"/>
    </location>
</feature>
<proteinExistence type="inferred from homology"/>
<dbReference type="GO" id="GO:0032958">
    <property type="term" value="P:inositol phosphate biosynthetic process"/>
    <property type="evidence" value="ECO:0007669"/>
    <property type="project" value="InterPro"/>
</dbReference>
<sequence>MAFAHQVGGHADTILASPLSSSTLIKPASERELAFYQSLGPSLAGGDFVQRWTPAFYGTLKAHAPPAPAAAAAPAAPAATRAPPDMLVLENLTHRFLRPNVLDIKLGTQLYDEDASAEKRERMQRASEASTSGTTGIRLTGFQVWNHATQTYVLTEKAFGKSLAVDELELGLARFFHPSQSRLSRAEQAALSVPAPAPAPAAVEEEDAPIASTSAAAIPASAPALTTSSPPSLPNRPDRPPSSTTPASLPPDLLLPVLRTLVRRLNQLIEVWQTLEIRMRGGSLLVVVEGDPDALERAILRSSSSTDNSALNAQQQGDGGDEEYGGDDNDDAASVSTTDEEGNAKPETLLPLEMRLIDFAHTRSAVGEGPDEGVLLGLRTVQSLLEALTAKLEEQQEEEDEDR</sequence>
<dbReference type="AlphaFoldDB" id="A0A9P6VTU0"/>
<dbReference type="EC" id="2.7.-.-" evidence="4"/>
<feature type="compositionally biased region" description="Polar residues" evidence="5">
    <location>
        <begin position="301"/>
        <end position="311"/>
    </location>
</feature>
<name>A0A9P6VTU0_RHOMI</name>
<dbReference type="EMBL" id="PUHQ01000168">
    <property type="protein sequence ID" value="KAG0653947.1"/>
    <property type="molecule type" value="Genomic_DNA"/>
</dbReference>
<protein>
    <recommendedName>
        <fullName evidence="4">Kinase</fullName>
        <ecNumber evidence="4">2.7.-.-</ecNumber>
    </recommendedName>
</protein>
<dbReference type="Proteomes" id="UP000777482">
    <property type="component" value="Unassembled WGS sequence"/>
</dbReference>
<dbReference type="Pfam" id="PF03770">
    <property type="entry name" value="IPK"/>
    <property type="match status" value="2"/>
</dbReference>
<dbReference type="PANTHER" id="PTHR12400">
    <property type="entry name" value="INOSITOL POLYPHOSPHATE KINASE"/>
    <property type="match status" value="1"/>
</dbReference>
<comment type="similarity">
    <text evidence="1 4">Belongs to the inositol phosphokinase (IPK) family.</text>
</comment>
<comment type="caution">
    <text evidence="6">The sequence shown here is derived from an EMBL/GenBank/DDBJ whole genome shotgun (WGS) entry which is preliminary data.</text>
</comment>
<dbReference type="GO" id="GO:0008440">
    <property type="term" value="F:inositol-1,4,5-trisphosphate 3-kinase activity"/>
    <property type="evidence" value="ECO:0007669"/>
    <property type="project" value="TreeGrafter"/>
</dbReference>
<feature type="compositionally biased region" description="Basic and acidic residues" evidence="5">
    <location>
        <begin position="116"/>
        <end position="125"/>
    </location>
</feature>
<feature type="region of interest" description="Disordered" evidence="5">
    <location>
        <begin position="114"/>
        <end position="133"/>
    </location>
</feature>
<feature type="region of interest" description="Disordered" evidence="5">
    <location>
        <begin position="300"/>
        <end position="349"/>
    </location>
</feature>